<sequence length="493" mass="54140">MSSESALVEGGGERRLHPWSWLFVLLQQLRQFAVPILVLVFGAGGNTWELWGLAGAGVLVAISVARYFTYRFRIDADGVVIRSGLLERSHRHVPWRRIHNVALHQTLLHRLFGVAEVRLESAGGAGRPEAEMRVLSLADAQALEALVRGHTEGTGSAAGGASATAAPARVLLHLPTAEIIRLGLVSNRGMVMFGAVIAVLAQNGSDLLGRVVENLGRSLLGFGERLHLDAIGWTVGALALLLLAVIVLRLLSIGWNLLNYHDFTLGESGRRLSVQRGLLTRSRANMPRDRIQAWTLRESLTQRLLGRRSIEVDSATVTTGNDDRGSLRALAPVIPPDAADALIRHLLPDTAWPPAQWQPLHPRAWRRQLVLPALGVLAATALLAWREGPWALVLLSLLPLLIVRARIWARHAGWCVDGGLIVVREGWLDRTWRFAEVRKVQALQLSQTPFDRRHGMATLLFDTAGAGALAPVRIRYLPEAVARELYDRMTVSE</sequence>
<dbReference type="InterPro" id="IPR014529">
    <property type="entry name" value="UCP026631"/>
</dbReference>
<reference evidence="3 4" key="1">
    <citation type="submission" date="2013-09" db="EMBL/GenBank/DDBJ databases">
        <title>Genome sequencing of Arenimonas composti.</title>
        <authorList>
            <person name="Chen F."/>
            <person name="Wang G."/>
        </authorList>
    </citation>
    <scope>NUCLEOTIDE SEQUENCE [LARGE SCALE GENOMIC DNA]</scope>
    <source>
        <strain evidence="3 4">TR7-09</strain>
    </source>
</reference>
<dbReference type="STRING" id="1121013.GCA_000426365_02293"/>
<keyword evidence="1" id="KW-0472">Membrane</keyword>
<name>A0A091BGH4_9GAMM</name>
<feature type="transmembrane region" description="Helical" evidence="1">
    <location>
        <begin position="21"/>
        <end position="44"/>
    </location>
</feature>
<proteinExistence type="predicted"/>
<feature type="transmembrane region" description="Helical" evidence="1">
    <location>
        <begin position="391"/>
        <end position="409"/>
    </location>
</feature>
<dbReference type="RefSeq" id="WP_043797538.1">
    <property type="nucleotide sequence ID" value="NZ_AUFF01000007.1"/>
</dbReference>
<dbReference type="Pfam" id="PF03703">
    <property type="entry name" value="bPH_2"/>
    <property type="match status" value="3"/>
</dbReference>
<feature type="transmembrane region" description="Helical" evidence="1">
    <location>
        <begin position="230"/>
        <end position="251"/>
    </location>
</feature>
<organism evidence="3 4">
    <name type="scientific">Arenimonas composti TR7-09 = DSM 18010</name>
    <dbReference type="NCBI Taxonomy" id="1121013"/>
    <lineage>
        <taxon>Bacteria</taxon>
        <taxon>Pseudomonadati</taxon>
        <taxon>Pseudomonadota</taxon>
        <taxon>Gammaproteobacteria</taxon>
        <taxon>Lysobacterales</taxon>
        <taxon>Lysobacteraceae</taxon>
        <taxon>Arenimonas</taxon>
    </lineage>
</organism>
<keyword evidence="1" id="KW-1133">Transmembrane helix</keyword>
<protein>
    <recommendedName>
        <fullName evidence="2">YdbS-like PH domain-containing protein</fullName>
    </recommendedName>
</protein>
<dbReference type="InterPro" id="IPR005182">
    <property type="entry name" value="YdbS-like_PH"/>
</dbReference>
<comment type="caution">
    <text evidence="3">The sequence shown here is derived from an EMBL/GenBank/DDBJ whole genome shotgun (WGS) entry which is preliminary data.</text>
</comment>
<evidence type="ECO:0000313" key="3">
    <source>
        <dbReference type="EMBL" id="KFN49899.1"/>
    </source>
</evidence>
<evidence type="ECO:0000256" key="1">
    <source>
        <dbReference type="SAM" id="Phobius"/>
    </source>
</evidence>
<dbReference type="OrthoDB" id="240564at2"/>
<feature type="transmembrane region" description="Helical" evidence="1">
    <location>
        <begin position="369"/>
        <end position="385"/>
    </location>
</feature>
<dbReference type="PANTHER" id="PTHR34473">
    <property type="entry name" value="UPF0699 TRANSMEMBRANE PROTEIN YDBS"/>
    <property type="match status" value="1"/>
</dbReference>
<gene>
    <name evidence="3" type="ORF">P873_08630</name>
</gene>
<keyword evidence="4" id="KW-1185">Reference proteome</keyword>
<feature type="domain" description="YdbS-like PH" evidence="2">
    <location>
        <begin position="67"/>
        <end position="145"/>
    </location>
</feature>
<dbReference type="AlphaFoldDB" id="A0A091BGH4"/>
<dbReference type="eggNOG" id="COG3428">
    <property type="taxonomic scope" value="Bacteria"/>
</dbReference>
<dbReference type="EMBL" id="AWXU01000027">
    <property type="protein sequence ID" value="KFN49899.1"/>
    <property type="molecule type" value="Genomic_DNA"/>
</dbReference>
<feature type="transmembrane region" description="Helical" evidence="1">
    <location>
        <begin position="179"/>
        <end position="201"/>
    </location>
</feature>
<keyword evidence="1" id="KW-0812">Transmembrane</keyword>
<dbReference type="PIRSF" id="PIRSF026631">
    <property type="entry name" value="UCP026631"/>
    <property type="match status" value="1"/>
</dbReference>
<feature type="domain" description="YdbS-like PH" evidence="2">
    <location>
        <begin position="268"/>
        <end position="345"/>
    </location>
</feature>
<dbReference type="Proteomes" id="UP000029391">
    <property type="component" value="Unassembled WGS sequence"/>
</dbReference>
<evidence type="ECO:0000313" key="4">
    <source>
        <dbReference type="Proteomes" id="UP000029391"/>
    </source>
</evidence>
<dbReference type="PANTHER" id="PTHR34473:SF2">
    <property type="entry name" value="UPF0699 TRANSMEMBRANE PROTEIN YDBT"/>
    <property type="match status" value="1"/>
</dbReference>
<accession>A0A091BGH4</accession>
<evidence type="ECO:0000259" key="2">
    <source>
        <dbReference type="Pfam" id="PF03703"/>
    </source>
</evidence>
<feature type="transmembrane region" description="Helical" evidence="1">
    <location>
        <begin position="50"/>
        <end position="68"/>
    </location>
</feature>
<feature type="domain" description="YdbS-like PH" evidence="2">
    <location>
        <begin position="410"/>
        <end position="488"/>
    </location>
</feature>